<evidence type="ECO:0000313" key="1">
    <source>
        <dbReference type="EMBL" id="ADU96658.1"/>
    </source>
</evidence>
<dbReference type="Proteomes" id="UP000006362">
    <property type="component" value="Chromosome"/>
</dbReference>
<gene>
    <name evidence="1" type="ordered locus">Theam_0690</name>
</gene>
<dbReference type="EMBL" id="CP002444">
    <property type="protein sequence ID" value="ADU96658.1"/>
    <property type="molecule type" value="Genomic_DNA"/>
</dbReference>
<dbReference type="InterPro" id="IPR036520">
    <property type="entry name" value="UPF0759_sf"/>
</dbReference>
<accession>E8T674</accession>
<keyword evidence="2" id="KW-1185">Reference proteome</keyword>
<dbReference type="SUPFAM" id="SSF117396">
    <property type="entry name" value="TM1631-like"/>
    <property type="match status" value="1"/>
</dbReference>
<dbReference type="RefSeq" id="WP_013537444.1">
    <property type="nucleotide sequence ID" value="NC_014926.1"/>
</dbReference>
<dbReference type="PANTHER" id="PTHR30348">
    <property type="entry name" value="UNCHARACTERIZED PROTEIN YECE"/>
    <property type="match status" value="1"/>
</dbReference>
<dbReference type="HOGENOM" id="CLU_046519_0_1_0"/>
<reference evidence="1" key="1">
    <citation type="submission" date="2011-01" db="EMBL/GenBank/DDBJ databases">
        <title>Complete sequence of chromosome of Thermovibrio ammonificans HB-1.</title>
        <authorList>
            <consortium name="US DOE Joint Genome Institute"/>
            <person name="Lucas S."/>
            <person name="Copeland A."/>
            <person name="Lapidus A."/>
            <person name="Cheng J.-F."/>
            <person name="Goodwin L."/>
            <person name="Pitluck S."/>
            <person name="Davenport K."/>
            <person name="Detter J.C."/>
            <person name="Han C."/>
            <person name="Tapia R."/>
            <person name="Land M."/>
            <person name="Hauser L."/>
            <person name="Kyrpides N."/>
            <person name="Ivanova N."/>
            <person name="Ovchinnikova G."/>
            <person name="Vetriani C."/>
            <person name="Woyke T."/>
        </authorList>
    </citation>
    <scope>NUCLEOTIDE SEQUENCE [LARGE SCALE GENOMIC DNA]</scope>
    <source>
        <strain evidence="1">HB-1</strain>
    </source>
</reference>
<protein>
    <recommendedName>
        <fullName evidence="3">DUF72 domain-containing protein</fullName>
    </recommendedName>
</protein>
<proteinExistence type="predicted"/>
<dbReference type="eggNOG" id="COG1801">
    <property type="taxonomic scope" value="Bacteria"/>
</dbReference>
<organism evidence="1 2">
    <name type="scientific">Thermovibrio ammonificans (strain DSM 15698 / JCM 12110 / HB-1)</name>
    <dbReference type="NCBI Taxonomy" id="648996"/>
    <lineage>
        <taxon>Bacteria</taxon>
        <taxon>Pseudomonadati</taxon>
        <taxon>Aquificota</taxon>
        <taxon>Aquificia</taxon>
        <taxon>Desulfurobacteriales</taxon>
        <taxon>Desulfurobacteriaceae</taxon>
        <taxon>Thermovibrio</taxon>
    </lineage>
</organism>
<dbReference type="InterPro" id="IPR002763">
    <property type="entry name" value="DUF72"/>
</dbReference>
<dbReference type="OrthoDB" id="9780310at2"/>
<dbReference type="STRING" id="648996.Theam_0690"/>
<dbReference type="Gene3D" id="3.20.20.410">
    <property type="entry name" value="Protein of unknown function UPF0759"/>
    <property type="match status" value="1"/>
</dbReference>
<dbReference type="Pfam" id="PF01904">
    <property type="entry name" value="DUF72"/>
    <property type="match status" value="1"/>
</dbReference>
<dbReference type="AlphaFoldDB" id="E8T674"/>
<name>E8T674_THEA1</name>
<evidence type="ECO:0008006" key="3">
    <source>
        <dbReference type="Google" id="ProtNLM"/>
    </source>
</evidence>
<dbReference type="PANTHER" id="PTHR30348:SF4">
    <property type="entry name" value="DUF72 DOMAIN-CONTAINING PROTEIN"/>
    <property type="match status" value="1"/>
</dbReference>
<dbReference type="KEGG" id="tam:Theam_0690"/>
<evidence type="ECO:0000313" key="2">
    <source>
        <dbReference type="Proteomes" id="UP000006362"/>
    </source>
</evidence>
<sequence>MIGIGTCGYYYREWVGCFYPPGTPKSRWLEFYASRFNALEVNSTFYRPPSEGTVEKLKKSGLAVSLKLYRGITHEGVLSKENVEPFVEGAKLLGNQLKALLAQFPPDFKPAPGSKGLLQLLKERFGELLAVELRAPEWEEELPFLKELEVAAVFNFFPKSLRWPRVGTATKELAYFRLHGPKRLYTGSYSQEELREVALKVKKLPSEVKLVFFNNTRDCSAPKDAQRLKELLSHNGGNQEEQKGNDGN</sequence>